<evidence type="ECO:0000313" key="1">
    <source>
        <dbReference type="EMBL" id="GFH20532.1"/>
    </source>
</evidence>
<sequence length="73" mass="8023">MAAAMVGSIDDVNRRICRCVRTRTAQSWLWLKLAEVKSWASFLFMADPEGEGERHGETGLSQQAVTLAVATPT</sequence>
<keyword evidence="2" id="KW-1185">Reference proteome</keyword>
<dbReference type="EMBL" id="BLLF01001653">
    <property type="protein sequence ID" value="GFH20532.1"/>
    <property type="molecule type" value="Genomic_DNA"/>
</dbReference>
<comment type="caution">
    <text evidence="1">The sequence shown here is derived from an EMBL/GenBank/DDBJ whole genome shotgun (WGS) entry which is preliminary data.</text>
</comment>
<protein>
    <submittedName>
        <fullName evidence="1">Uncharacterized protein</fullName>
    </submittedName>
</protein>
<dbReference type="Proteomes" id="UP000485058">
    <property type="component" value="Unassembled WGS sequence"/>
</dbReference>
<gene>
    <name evidence="1" type="ORF">HaLaN_17670</name>
</gene>
<accession>A0A699ZX55</accession>
<name>A0A699ZX55_HAELA</name>
<proteinExistence type="predicted"/>
<organism evidence="1 2">
    <name type="scientific">Haematococcus lacustris</name>
    <name type="common">Green alga</name>
    <name type="synonym">Haematococcus pluvialis</name>
    <dbReference type="NCBI Taxonomy" id="44745"/>
    <lineage>
        <taxon>Eukaryota</taxon>
        <taxon>Viridiplantae</taxon>
        <taxon>Chlorophyta</taxon>
        <taxon>core chlorophytes</taxon>
        <taxon>Chlorophyceae</taxon>
        <taxon>CS clade</taxon>
        <taxon>Chlamydomonadales</taxon>
        <taxon>Haematococcaceae</taxon>
        <taxon>Haematococcus</taxon>
    </lineage>
</organism>
<dbReference type="AlphaFoldDB" id="A0A699ZX55"/>
<evidence type="ECO:0000313" key="2">
    <source>
        <dbReference type="Proteomes" id="UP000485058"/>
    </source>
</evidence>
<reference evidence="1 2" key="1">
    <citation type="submission" date="2020-02" db="EMBL/GenBank/DDBJ databases">
        <title>Draft genome sequence of Haematococcus lacustris strain NIES-144.</title>
        <authorList>
            <person name="Morimoto D."/>
            <person name="Nakagawa S."/>
            <person name="Yoshida T."/>
            <person name="Sawayama S."/>
        </authorList>
    </citation>
    <scope>NUCLEOTIDE SEQUENCE [LARGE SCALE GENOMIC DNA]</scope>
    <source>
        <strain evidence="1 2">NIES-144</strain>
    </source>
</reference>